<evidence type="ECO:0000256" key="3">
    <source>
        <dbReference type="ARBA" id="ARBA00022679"/>
    </source>
</evidence>
<dbReference type="PANTHER" id="PTHR30589:SF0">
    <property type="entry name" value="PHOSPHATIDYLGLYCEROL--PROLIPOPROTEIN DIACYLGLYCERYL TRANSFERASE"/>
    <property type="match status" value="1"/>
</dbReference>
<gene>
    <name evidence="8" type="ORF">GHK86_01440</name>
</gene>
<comment type="similarity">
    <text evidence="1">Belongs to the Lgt family.</text>
</comment>
<feature type="transmembrane region" description="Helical" evidence="7">
    <location>
        <begin position="46"/>
        <end position="69"/>
    </location>
</feature>
<name>A0ABW9QP33_9ACTN</name>
<evidence type="ECO:0000313" key="9">
    <source>
        <dbReference type="Proteomes" id="UP000437736"/>
    </source>
</evidence>
<proteinExistence type="inferred from homology"/>
<accession>A0ABW9QP33</accession>
<organism evidence="8 9">
    <name type="scientific">Acidiferrimicrobium australe</name>
    <dbReference type="NCBI Taxonomy" id="2664430"/>
    <lineage>
        <taxon>Bacteria</taxon>
        <taxon>Bacillati</taxon>
        <taxon>Actinomycetota</taxon>
        <taxon>Acidimicrobiia</taxon>
        <taxon>Acidimicrobiales</taxon>
        <taxon>Acidimicrobiaceae</taxon>
        <taxon>Acidiferrimicrobium</taxon>
    </lineage>
</organism>
<reference evidence="8 9" key="1">
    <citation type="submission" date="2019-11" db="EMBL/GenBank/DDBJ databases">
        <title>Acidiferrimicrobium australis gen. nov., sp. nov., an acidophilic and obligately heterotrophic, member of the Actinobacteria that catalyses dissimilatory oxido- reduction of iron isolated from metal-rich acidic water in Chile.</title>
        <authorList>
            <person name="Gonzalez D."/>
            <person name="Huber K."/>
            <person name="Hedrich S."/>
            <person name="Rojas-Villalobos C."/>
            <person name="Quatrini R."/>
            <person name="Dinamarca M.A."/>
            <person name="Schwarz A."/>
            <person name="Canales C."/>
            <person name="Nancucheo I."/>
        </authorList>
    </citation>
    <scope>NUCLEOTIDE SEQUENCE [LARGE SCALE GENOMIC DNA]</scope>
    <source>
        <strain evidence="8 9">USS-CCA1</strain>
    </source>
</reference>
<evidence type="ECO:0000256" key="7">
    <source>
        <dbReference type="SAM" id="Phobius"/>
    </source>
</evidence>
<protein>
    <recommendedName>
        <fullName evidence="10">Prolipoprotein diacylglyceryl transferase</fullName>
    </recommendedName>
</protein>
<keyword evidence="6 7" id="KW-0472">Membrane</keyword>
<evidence type="ECO:0000256" key="2">
    <source>
        <dbReference type="ARBA" id="ARBA00022475"/>
    </source>
</evidence>
<dbReference type="Proteomes" id="UP000437736">
    <property type="component" value="Unassembled WGS sequence"/>
</dbReference>
<evidence type="ECO:0000313" key="8">
    <source>
        <dbReference type="EMBL" id="MST31396.1"/>
    </source>
</evidence>
<keyword evidence="9" id="KW-1185">Reference proteome</keyword>
<keyword evidence="3" id="KW-0808">Transferase</keyword>
<evidence type="ECO:0000256" key="1">
    <source>
        <dbReference type="ARBA" id="ARBA00007150"/>
    </source>
</evidence>
<comment type="caution">
    <text evidence="8">The sequence shown here is derived from an EMBL/GenBank/DDBJ whole genome shotgun (WGS) entry which is preliminary data.</text>
</comment>
<feature type="transmembrane region" description="Helical" evidence="7">
    <location>
        <begin position="197"/>
        <end position="213"/>
    </location>
</feature>
<dbReference type="EMBL" id="WJHE01000057">
    <property type="protein sequence ID" value="MST31396.1"/>
    <property type="molecule type" value="Genomic_DNA"/>
</dbReference>
<feature type="transmembrane region" description="Helical" evidence="7">
    <location>
        <begin position="13"/>
        <end position="34"/>
    </location>
</feature>
<feature type="non-terminal residue" evidence="8">
    <location>
        <position position="257"/>
    </location>
</feature>
<keyword evidence="4 7" id="KW-0812">Transmembrane</keyword>
<evidence type="ECO:0000256" key="5">
    <source>
        <dbReference type="ARBA" id="ARBA00022989"/>
    </source>
</evidence>
<dbReference type="PANTHER" id="PTHR30589">
    <property type="entry name" value="PROLIPOPROTEIN DIACYLGLYCERYL TRANSFERASE"/>
    <property type="match status" value="1"/>
</dbReference>
<evidence type="ECO:0000256" key="6">
    <source>
        <dbReference type="ARBA" id="ARBA00023136"/>
    </source>
</evidence>
<evidence type="ECO:0008006" key="10">
    <source>
        <dbReference type="Google" id="ProtNLM"/>
    </source>
</evidence>
<feature type="transmembrane region" description="Helical" evidence="7">
    <location>
        <begin position="165"/>
        <end position="185"/>
    </location>
</feature>
<keyword evidence="5 7" id="KW-1133">Transmembrane helix</keyword>
<keyword evidence="2" id="KW-1003">Cell membrane</keyword>
<feature type="transmembrane region" description="Helical" evidence="7">
    <location>
        <begin position="233"/>
        <end position="250"/>
    </location>
</feature>
<dbReference type="InterPro" id="IPR001640">
    <property type="entry name" value="Lgt"/>
</dbReference>
<dbReference type="Pfam" id="PF01790">
    <property type="entry name" value="LGT"/>
    <property type="match status" value="1"/>
</dbReference>
<feature type="transmembrane region" description="Helical" evidence="7">
    <location>
        <begin position="89"/>
        <end position="106"/>
    </location>
</feature>
<feature type="transmembrane region" description="Helical" evidence="7">
    <location>
        <begin position="118"/>
        <end position="136"/>
    </location>
</feature>
<sequence length="257" mass="27765">MRPIPVAVHVGPFVFHTYGLGLAITFMFAAWYLGRRLRDNGYDASWVSSTAIWTVVAALVGARVIHVAANSSSYIADPVQVLEVWKGGLSSFGGILFGVPTGFILAHRRCREVPLRTLADLVAPVLLAGWAVGRLLGPQLMVAGGGHPTHQWFGMYYAGQVGRRLPVPIFQSLMTFAVLFIAWQVEKWVTRRGGPHGLVMAVSVGFWGTNRFIEEHLWLAYPGHVGAIATESAGLAFAVAGFASAATLLVRSRGQRG</sequence>
<evidence type="ECO:0000256" key="4">
    <source>
        <dbReference type="ARBA" id="ARBA00022692"/>
    </source>
</evidence>